<dbReference type="EMBL" id="CAJPDT010000022">
    <property type="protein sequence ID" value="CAF9919092.1"/>
    <property type="molecule type" value="Genomic_DNA"/>
</dbReference>
<comment type="caution">
    <text evidence="8">The sequence shown here is derived from an EMBL/GenBank/DDBJ whole genome shotgun (WGS) entry which is preliminary data.</text>
</comment>
<feature type="region of interest" description="Disordered" evidence="6">
    <location>
        <begin position="472"/>
        <end position="504"/>
    </location>
</feature>
<feature type="domain" description="Protein kinase" evidence="7">
    <location>
        <begin position="120"/>
        <end position="437"/>
    </location>
</feature>
<organism evidence="8 9">
    <name type="scientific">Imshaugia aleurites</name>
    <dbReference type="NCBI Taxonomy" id="172621"/>
    <lineage>
        <taxon>Eukaryota</taxon>
        <taxon>Fungi</taxon>
        <taxon>Dikarya</taxon>
        <taxon>Ascomycota</taxon>
        <taxon>Pezizomycotina</taxon>
        <taxon>Lecanoromycetes</taxon>
        <taxon>OSLEUM clade</taxon>
        <taxon>Lecanoromycetidae</taxon>
        <taxon>Lecanorales</taxon>
        <taxon>Lecanorineae</taxon>
        <taxon>Parmeliaceae</taxon>
        <taxon>Imshaugia</taxon>
    </lineage>
</organism>
<dbReference type="PROSITE" id="PS00108">
    <property type="entry name" value="PROTEIN_KINASE_ST"/>
    <property type="match status" value="1"/>
</dbReference>
<dbReference type="InterPro" id="IPR000719">
    <property type="entry name" value="Prot_kinase_dom"/>
</dbReference>
<evidence type="ECO:0000256" key="3">
    <source>
        <dbReference type="ARBA" id="ARBA00022741"/>
    </source>
</evidence>
<evidence type="ECO:0000313" key="9">
    <source>
        <dbReference type="Proteomes" id="UP000664534"/>
    </source>
</evidence>
<dbReference type="GO" id="GO:0004674">
    <property type="term" value="F:protein serine/threonine kinase activity"/>
    <property type="evidence" value="ECO:0007669"/>
    <property type="project" value="UniProtKB-KW"/>
</dbReference>
<dbReference type="InterPro" id="IPR050660">
    <property type="entry name" value="NEK_Ser/Thr_kinase"/>
</dbReference>
<proteinExistence type="predicted"/>
<reference evidence="8" key="1">
    <citation type="submission" date="2021-03" db="EMBL/GenBank/DDBJ databases">
        <authorList>
            <person name="Tagirdzhanova G."/>
        </authorList>
    </citation>
    <scope>NUCLEOTIDE SEQUENCE</scope>
</reference>
<dbReference type="GO" id="GO:0005737">
    <property type="term" value="C:cytoplasm"/>
    <property type="evidence" value="ECO:0007669"/>
    <property type="project" value="TreeGrafter"/>
</dbReference>
<feature type="region of interest" description="Disordered" evidence="6">
    <location>
        <begin position="1"/>
        <end position="78"/>
    </location>
</feature>
<evidence type="ECO:0000256" key="6">
    <source>
        <dbReference type="SAM" id="MobiDB-lite"/>
    </source>
</evidence>
<dbReference type="InterPro" id="IPR011009">
    <property type="entry name" value="Kinase-like_dom_sf"/>
</dbReference>
<accession>A0A8H3F5T5</accession>
<keyword evidence="9" id="KW-1185">Reference proteome</keyword>
<gene>
    <name evidence="8" type="primary">KIN3_3</name>
    <name evidence="8" type="ORF">IMSHALPRED_004521</name>
</gene>
<keyword evidence="3" id="KW-0547">Nucleotide-binding</keyword>
<dbReference type="SMART" id="SM00220">
    <property type="entry name" value="S_TKc"/>
    <property type="match status" value="1"/>
</dbReference>
<keyword evidence="2" id="KW-0808">Transferase</keyword>
<feature type="compositionally biased region" description="Basic and acidic residues" evidence="6">
    <location>
        <begin position="472"/>
        <end position="488"/>
    </location>
</feature>
<protein>
    <recommendedName>
        <fullName evidence="1">non-specific serine/threonine protein kinase</fullName>
        <ecNumber evidence="1">2.7.11.1</ecNumber>
    </recommendedName>
</protein>
<dbReference type="OrthoDB" id="310217at2759"/>
<keyword evidence="8" id="KW-0723">Serine/threonine-protein kinase</keyword>
<dbReference type="PANTHER" id="PTHR43671:SF13">
    <property type="entry name" value="SERINE_THREONINE-PROTEIN KINASE NEK2"/>
    <property type="match status" value="1"/>
</dbReference>
<evidence type="ECO:0000256" key="4">
    <source>
        <dbReference type="ARBA" id="ARBA00022777"/>
    </source>
</evidence>
<sequence>MVNGLLPGGHDSRGIGPRRTKRPGQRFQPYGAGNVLAERALEVSNPGLETPHSPRRREPDSKTPSEPYNIDEGYDSDPVEAYDVTRDQKAAATAKVSDYEKWGSASAKFIRSFAGLDGGWIGKRPLGAGGFGMAGLWERYDSDGTVIEQMVIKQLGIRKGIWRPEMPMEVKMMRKMEETACPSVVRYIAYRRYLHDQVHRIYMEYCCHGDLKRLYKRYRRFRFVCYFIGIEFESLKQSRLYMPEPFLWDVFYHLVEAAVAMQYGPTEGGWGNHEVVHRDIKPGNVFLDTEDRKSGIPFYPIAKLGDWGLARQTYANDPDNPSVLHLAGTPGYRPPEQREPPLPMFASHPLSILAHTNVWAIGATMFELMTLHRVPGFLLKPRGDITDEEGIKPIQTNRKPPYSSQLSKLIQECLKPIPLDRPNVKELLARIRTHRDAIVRLVREREGAETAKPLEDERLYYVGNEIKWAKTGDWQPHELDRDPNKSEDGFADPDLSPIQYPVFE</sequence>
<dbReference type="GO" id="GO:0007059">
    <property type="term" value="P:chromosome segregation"/>
    <property type="evidence" value="ECO:0007669"/>
    <property type="project" value="TreeGrafter"/>
</dbReference>
<dbReference type="GO" id="GO:0005524">
    <property type="term" value="F:ATP binding"/>
    <property type="evidence" value="ECO:0007669"/>
    <property type="project" value="UniProtKB-KW"/>
</dbReference>
<dbReference type="Pfam" id="PF00069">
    <property type="entry name" value="Pkinase"/>
    <property type="match status" value="1"/>
</dbReference>
<name>A0A8H3F5T5_9LECA</name>
<evidence type="ECO:0000256" key="5">
    <source>
        <dbReference type="ARBA" id="ARBA00022840"/>
    </source>
</evidence>
<evidence type="ECO:0000313" key="8">
    <source>
        <dbReference type="EMBL" id="CAF9919092.1"/>
    </source>
</evidence>
<keyword evidence="5" id="KW-0067">ATP-binding</keyword>
<dbReference type="AlphaFoldDB" id="A0A8H3F5T5"/>
<evidence type="ECO:0000259" key="7">
    <source>
        <dbReference type="PROSITE" id="PS50011"/>
    </source>
</evidence>
<dbReference type="InterPro" id="IPR008271">
    <property type="entry name" value="Ser/Thr_kinase_AS"/>
</dbReference>
<dbReference type="SUPFAM" id="SSF56112">
    <property type="entry name" value="Protein kinase-like (PK-like)"/>
    <property type="match status" value="1"/>
</dbReference>
<dbReference type="PROSITE" id="PS50011">
    <property type="entry name" value="PROTEIN_KINASE_DOM"/>
    <property type="match status" value="1"/>
</dbReference>
<keyword evidence="4 8" id="KW-0418">Kinase</keyword>
<dbReference type="Proteomes" id="UP000664534">
    <property type="component" value="Unassembled WGS sequence"/>
</dbReference>
<evidence type="ECO:0000256" key="2">
    <source>
        <dbReference type="ARBA" id="ARBA00022679"/>
    </source>
</evidence>
<evidence type="ECO:0000256" key="1">
    <source>
        <dbReference type="ARBA" id="ARBA00012513"/>
    </source>
</evidence>
<dbReference type="EC" id="2.7.11.1" evidence="1"/>
<dbReference type="PANTHER" id="PTHR43671">
    <property type="entry name" value="SERINE/THREONINE-PROTEIN KINASE NEK"/>
    <property type="match status" value="1"/>
</dbReference>
<dbReference type="Gene3D" id="1.10.510.10">
    <property type="entry name" value="Transferase(Phosphotransferase) domain 1"/>
    <property type="match status" value="1"/>
</dbReference>
<dbReference type="GO" id="GO:0005634">
    <property type="term" value="C:nucleus"/>
    <property type="evidence" value="ECO:0007669"/>
    <property type="project" value="TreeGrafter"/>
</dbReference>